<dbReference type="Proteomes" id="UP000054166">
    <property type="component" value="Unassembled WGS sequence"/>
</dbReference>
<reference evidence="1 2" key="1">
    <citation type="submission" date="2014-04" db="EMBL/GenBank/DDBJ databases">
        <authorList>
            <consortium name="DOE Joint Genome Institute"/>
            <person name="Kuo A."/>
            <person name="Tarkka M."/>
            <person name="Buscot F."/>
            <person name="Kohler A."/>
            <person name="Nagy L.G."/>
            <person name="Floudas D."/>
            <person name="Copeland A."/>
            <person name="Barry K.W."/>
            <person name="Cichocki N."/>
            <person name="Veneault-Fourrey C."/>
            <person name="LaButti K."/>
            <person name="Lindquist E.A."/>
            <person name="Lipzen A."/>
            <person name="Lundell T."/>
            <person name="Morin E."/>
            <person name="Murat C."/>
            <person name="Sun H."/>
            <person name="Tunlid A."/>
            <person name="Henrissat B."/>
            <person name="Grigoriev I.V."/>
            <person name="Hibbett D.S."/>
            <person name="Martin F."/>
            <person name="Nordberg H.P."/>
            <person name="Cantor M.N."/>
            <person name="Hua S.X."/>
        </authorList>
    </citation>
    <scope>NUCLEOTIDE SEQUENCE [LARGE SCALE GENOMIC DNA]</scope>
    <source>
        <strain evidence="1 2">F 1598</strain>
    </source>
</reference>
<reference evidence="2" key="2">
    <citation type="submission" date="2015-01" db="EMBL/GenBank/DDBJ databases">
        <title>Evolutionary Origins and Diversification of the Mycorrhizal Mutualists.</title>
        <authorList>
            <consortium name="DOE Joint Genome Institute"/>
            <consortium name="Mycorrhizal Genomics Consortium"/>
            <person name="Kohler A."/>
            <person name="Kuo A."/>
            <person name="Nagy L.G."/>
            <person name="Floudas D."/>
            <person name="Copeland A."/>
            <person name="Barry K.W."/>
            <person name="Cichocki N."/>
            <person name="Veneault-Fourrey C."/>
            <person name="LaButti K."/>
            <person name="Lindquist E.A."/>
            <person name="Lipzen A."/>
            <person name="Lundell T."/>
            <person name="Morin E."/>
            <person name="Murat C."/>
            <person name="Riley R."/>
            <person name="Ohm R."/>
            <person name="Sun H."/>
            <person name="Tunlid A."/>
            <person name="Henrissat B."/>
            <person name="Grigoriev I.V."/>
            <person name="Hibbett D.S."/>
            <person name="Martin F."/>
        </authorList>
    </citation>
    <scope>NUCLEOTIDE SEQUENCE [LARGE SCALE GENOMIC DNA]</scope>
    <source>
        <strain evidence="2">F 1598</strain>
    </source>
</reference>
<name>A0A0C3FFE9_PILCF</name>
<keyword evidence="2" id="KW-1185">Reference proteome</keyword>
<dbReference type="HOGENOM" id="CLU_3033192_0_0_1"/>
<dbReference type="EMBL" id="KN832991">
    <property type="protein sequence ID" value="KIM83190.1"/>
    <property type="molecule type" value="Genomic_DNA"/>
</dbReference>
<accession>A0A0C3FFE9</accession>
<protein>
    <submittedName>
        <fullName evidence="1">Uncharacterized protein</fullName>
    </submittedName>
</protein>
<evidence type="ECO:0000313" key="1">
    <source>
        <dbReference type="EMBL" id="KIM83190.1"/>
    </source>
</evidence>
<organism evidence="1 2">
    <name type="scientific">Piloderma croceum (strain F 1598)</name>
    <dbReference type="NCBI Taxonomy" id="765440"/>
    <lineage>
        <taxon>Eukaryota</taxon>
        <taxon>Fungi</taxon>
        <taxon>Dikarya</taxon>
        <taxon>Basidiomycota</taxon>
        <taxon>Agaricomycotina</taxon>
        <taxon>Agaricomycetes</taxon>
        <taxon>Agaricomycetidae</taxon>
        <taxon>Atheliales</taxon>
        <taxon>Atheliaceae</taxon>
        <taxon>Piloderma</taxon>
    </lineage>
</organism>
<proteinExistence type="predicted"/>
<dbReference type="AlphaFoldDB" id="A0A0C3FFE9"/>
<sequence>MYTLLYRNVPPNLDRTLQARNVFKVLVPILSDHDLTMPPIEPSRDNYLAHDGAEN</sequence>
<evidence type="ECO:0000313" key="2">
    <source>
        <dbReference type="Proteomes" id="UP000054166"/>
    </source>
</evidence>
<dbReference type="InParanoid" id="A0A0C3FFE9"/>
<gene>
    <name evidence="1" type="ORF">PILCRDRAFT_819410</name>
</gene>